<reference evidence="2 4" key="1">
    <citation type="submission" date="2014-07" db="EMBL/GenBank/DDBJ databases">
        <title>Draft genome sequence of Nonlabens ulvanivorans, an ulvan degrading bacterium.</title>
        <authorList>
            <person name="Kopel M."/>
            <person name="Helbert W."/>
            <person name="Henrissat B."/>
            <person name="Doniger T."/>
            <person name="Banin E."/>
        </authorList>
    </citation>
    <scope>NUCLEOTIDE SEQUENCE [LARGE SCALE GENOMIC DNA]</scope>
    <source>
        <strain evidence="2 4">PLR</strain>
    </source>
</reference>
<accession>A0A084JSN5</accession>
<dbReference type="Pfam" id="PF15637">
    <property type="entry name" value="Tox-HNH-HHH"/>
    <property type="match status" value="1"/>
</dbReference>
<evidence type="ECO:0000313" key="4">
    <source>
        <dbReference type="Proteomes" id="UP000028531"/>
    </source>
</evidence>
<dbReference type="Proteomes" id="UP000028531">
    <property type="component" value="Unassembled WGS sequence"/>
</dbReference>
<evidence type="ECO:0000259" key="1">
    <source>
        <dbReference type="Pfam" id="PF15637"/>
    </source>
</evidence>
<dbReference type="PANTHER" id="PTHR32305">
    <property type="match status" value="1"/>
</dbReference>
<dbReference type="InterPro" id="IPR050708">
    <property type="entry name" value="T6SS_VgrG/RHS"/>
</dbReference>
<dbReference type="EMBL" id="JPJI01000038">
    <property type="protein sequence ID" value="KEZ91969.1"/>
    <property type="molecule type" value="Genomic_DNA"/>
</dbReference>
<proteinExistence type="predicted"/>
<protein>
    <submittedName>
        <fullName evidence="3">RHS repeat-associated protein</fullName>
    </submittedName>
</protein>
<dbReference type="EMBL" id="PVNA01000014">
    <property type="protein sequence ID" value="PRX10586.1"/>
    <property type="molecule type" value="Genomic_DNA"/>
</dbReference>
<reference evidence="3 5" key="2">
    <citation type="submission" date="2018-03" db="EMBL/GenBank/DDBJ databases">
        <title>Genomic Encyclopedia of Archaeal and Bacterial Type Strains, Phase II (KMG-II): from individual species to whole genera.</title>
        <authorList>
            <person name="Goeker M."/>
        </authorList>
    </citation>
    <scope>NUCLEOTIDE SEQUENCE [LARGE SCALE GENOMIC DNA]</scope>
    <source>
        <strain evidence="3 5">DSM 22727</strain>
    </source>
</reference>
<evidence type="ECO:0000313" key="2">
    <source>
        <dbReference type="EMBL" id="KEZ91969.1"/>
    </source>
</evidence>
<dbReference type="PANTHER" id="PTHR32305:SF15">
    <property type="entry name" value="PROTEIN RHSA-RELATED"/>
    <property type="match status" value="1"/>
</dbReference>
<feature type="domain" description="Tox-HNH-HHH" evidence="1">
    <location>
        <begin position="113"/>
        <end position="219"/>
    </location>
</feature>
<dbReference type="Proteomes" id="UP000239997">
    <property type="component" value="Unassembled WGS sequence"/>
</dbReference>
<evidence type="ECO:0000313" key="5">
    <source>
        <dbReference type="Proteomes" id="UP000239997"/>
    </source>
</evidence>
<dbReference type="AlphaFoldDB" id="A0A084JSN5"/>
<dbReference type="InterPro" id="IPR028915">
    <property type="entry name" value="Tox-HNH-HHH_dom"/>
</dbReference>
<dbReference type="InterPro" id="IPR022385">
    <property type="entry name" value="Rhs_assc_core"/>
</dbReference>
<comment type="caution">
    <text evidence="2">The sequence shown here is derived from an EMBL/GenBank/DDBJ whole genome shotgun (WGS) entry which is preliminary data.</text>
</comment>
<sequence>MLLNNRHGSVDSDSYRYGFNGKEKDDEVKGGGAQYDYGFRIYDPRLGKFLSTDPLAPSFPWYTPYQFAGNKPIVAIDLDGLEELDFRILEKLEYGEIVVDMTKAPDVFIKNGKKYYTTLNAYGANANPQYYFTKALEQAPDWWSAENKARINAGQMPHPDETFLKKLGRNLNEADFAKLKAVAYETKTSRALMSMEHHHLNHLDEAIGLPWKVHRGAGNTKFWHKFGKGSKRVLGTALVVVGMAMSLEAYAVNGDDPITAEFGITGVDIEDENINLFMEVLGSQKLETAIETLSEFDQFSIYYASLSETKDFIENGTIPGGAGKTHSSAAYTAQERHYYNGEISPYMFIFYNDNLLDVRQTPQNTQTDPDPESSR</sequence>
<keyword evidence="5" id="KW-1185">Reference proteome</keyword>
<name>A0A084JSN5_NONUL</name>
<dbReference type="NCBIfam" id="TIGR03696">
    <property type="entry name" value="Rhs_assc_core"/>
    <property type="match status" value="1"/>
</dbReference>
<organism evidence="2 4">
    <name type="scientific">Nonlabens ulvanivorans</name>
    <name type="common">Persicivirga ulvanivorans</name>
    <dbReference type="NCBI Taxonomy" id="906888"/>
    <lineage>
        <taxon>Bacteria</taxon>
        <taxon>Pseudomonadati</taxon>
        <taxon>Bacteroidota</taxon>
        <taxon>Flavobacteriia</taxon>
        <taxon>Flavobacteriales</taxon>
        <taxon>Flavobacteriaceae</taxon>
        <taxon>Nonlabens</taxon>
    </lineage>
</organism>
<evidence type="ECO:0000313" key="3">
    <source>
        <dbReference type="EMBL" id="PRX10586.1"/>
    </source>
</evidence>
<dbReference type="Gene3D" id="2.180.10.10">
    <property type="entry name" value="RHS repeat-associated core"/>
    <property type="match status" value="1"/>
</dbReference>
<gene>
    <name evidence="2" type="ORF">IL45_14825</name>
    <name evidence="3" type="ORF">LY02_02888</name>
</gene>